<dbReference type="AlphaFoldDB" id="A0AB39VN58"/>
<keyword evidence="4 6" id="KW-1133">Transmembrane helix</keyword>
<proteinExistence type="predicted"/>
<evidence type="ECO:0000313" key="7">
    <source>
        <dbReference type="EMBL" id="XDU71126.1"/>
    </source>
</evidence>
<evidence type="ECO:0000256" key="2">
    <source>
        <dbReference type="ARBA" id="ARBA00022475"/>
    </source>
</evidence>
<keyword evidence="2" id="KW-1003">Cell membrane</keyword>
<organism evidence="7">
    <name type="scientific">Rouxiella sp. WC2420</name>
    <dbReference type="NCBI Taxonomy" id="3234145"/>
    <lineage>
        <taxon>Bacteria</taxon>
        <taxon>Pseudomonadati</taxon>
        <taxon>Pseudomonadota</taxon>
        <taxon>Gammaproteobacteria</taxon>
        <taxon>Enterobacterales</taxon>
        <taxon>Yersiniaceae</taxon>
        <taxon>Rouxiella</taxon>
    </lineage>
</organism>
<evidence type="ECO:0000256" key="6">
    <source>
        <dbReference type="SAM" id="Phobius"/>
    </source>
</evidence>
<feature type="transmembrane region" description="Helical" evidence="6">
    <location>
        <begin position="12"/>
        <end position="31"/>
    </location>
</feature>
<dbReference type="InterPro" id="IPR025594">
    <property type="entry name" value="YebO"/>
</dbReference>
<comment type="subcellular location">
    <subcellularLocation>
        <location evidence="1">Cell membrane</location>
        <topology evidence="1">Single-pass membrane protein</topology>
    </subcellularLocation>
</comment>
<reference evidence="7" key="1">
    <citation type="submission" date="2024-07" db="EMBL/GenBank/DDBJ databases">
        <authorList>
            <person name="Biller S.J."/>
        </authorList>
    </citation>
    <scope>NUCLEOTIDE SEQUENCE</scope>
    <source>
        <strain evidence="7">WC2420</strain>
    </source>
</reference>
<dbReference type="RefSeq" id="WP_369788489.1">
    <property type="nucleotide sequence ID" value="NZ_CP165628.1"/>
</dbReference>
<gene>
    <name evidence="7" type="ORF">AB3G37_16370</name>
</gene>
<dbReference type="EMBL" id="CP165628">
    <property type="protein sequence ID" value="XDU71126.1"/>
    <property type="molecule type" value="Genomic_DNA"/>
</dbReference>
<protein>
    <submittedName>
        <fullName evidence="7">YebO family protein</fullName>
    </submittedName>
</protein>
<accession>A0AB39VN58</accession>
<evidence type="ECO:0000256" key="5">
    <source>
        <dbReference type="ARBA" id="ARBA00023136"/>
    </source>
</evidence>
<name>A0AB39VN58_9GAMM</name>
<dbReference type="GO" id="GO:0005886">
    <property type="term" value="C:plasma membrane"/>
    <property type="evidence" value="ECO:0007669"/>
    <property type="project" value="UniProtKB-SubCell"/>
</dbReference>
<evidence type="ECO:0000256" key="3">
    <source>
        <dbReference type="ARBA" id="ARBA00022692"/>
    </source>
</evidence>
<evidence type="ECO:0000256" key="4">
    <source>
        <dbReference type="ARBA" id="ARBA00022989"/>
    </source>
</evidence>
<keyword evidence="5 6" id="KW-0472">Membrane</keyword>
<evidence type="ECO:0000256" key="1">
    <source>
        <dbReference type="ARBA" id="ARBA00004162"/>
    </source>
</evidence>
<sequence>MFDQFLGQTSLATIVLGLLSALIFLLVWFVVNRASVKANRQVQLLTEIAEQQRRQTELLEVLAKAQGKGVVDEYDDDSVSGLRGFIPKR</sequence>
<dbReference type="Pfam" id="PF13974">
    <property type="entry name" value="YebO"/>
    <property type="match status" value="1"/>
</dbReference>
<keyword evidence="3 6" id="KW-0812">Transmembrane</keyword>